<name>A0ACC1CTM9_9NEOP</name>
<proteinExistence type="predicted"/>
<keyword evidence="2" id="KW-1185">Reference proteome</keyword>
<comment type="caution">
    <text evidence="1">The sequence shown here is derived from an EMBL/GenBank/DDBJ whole genome shotgun (WGS) entry which is preliminary data.</text>
</comment>
<reference evidence="1 2" key="1">
    <citation type="journal article" date="2021" name="Front. Genet.">
        <title>Chromosome-Level Genome Assembly Reveals Significant Gene Expansion in the Toll and IMD Signaling Pathways of Dendrolimus kikuchii.</title>
        <authorList>
            <person name="Zhou J."/>
            <person name="Wu P."/>
            <person name="Xiong Z."/>
            <person name="Liu N."/>
            <person name="Zhao N."/>
            <person name="Ji M."/>
            <person name="Qiu Y."/>
            <person name="Yang B."/>
        </authorList>
    </citation>
    <scope>NUCLEOTIDE SEQUENCE [LARGE SCALE GENOMIC DNA]</scope>
    <source>
        <strain evidence="1">Ann1</strain>
    </source>
</reference>
<evidence type="ECO:0000313" key="1">
    <source>
        <dbReference type="EMBL" id="KAJ0174597.1"/>
    </source>
</evidence>
<evidence type="ECO:0000313" key="2">
    <source>
        <dbReference type="Proteomes" id="UP000824533"/>
    </source>
</evidence>
<sequence length="1171" mass="129646">MDQPLTPGKIKRLINFAEDRCTPHFQRLPLEDRNRILRLAPEHAYVIGNTQYQDCLRTSAADISSGLLDLERVEGFGDSADGSVSMSKSTAFNPGEMTGRSTETDDVEVRRPLYGRHSMAIENIERKMNKQTSDVVDTMRYSICTDATFHSRRDLTADEASFANKGGALQYHTITRFTDANNTCDKTDGTPGNMSVGAYFQNRCEDFHRILNNVDSPDRSMAPSITEVSSCLQSTPVQSLKSYSVDPMLDKIPVRQPRVAEIQHSNKNNLNVAKLQEKQRSNLDNEIVNLCDSRLKGDNLSKTLCTMNAPRPCRILNTTSKANDLLKKTLQSSMKVVASDESCALDAENSISISKIADYLGGKHSNISVTELLNKHKTKANKKQPLTELQMNVQPPTRQNEIDDVVHLKDTKKTETSSSTNTVDTVVSLDKLIINNMKQIPEVMVTRDTLAKDMFESGDLNKHGTRSKSPSTKSQSTLSTVKETCLSFKSGDSPLQSSRENWVEITTMSSEGFVGVSCPITISVTTLSESWLTASFRFDDLPNNSADLAIELPRFPILLSPGNTEKIVLHITSSVEMNTTLPFTISLKDVSIDAEIEQKGDLQIKFYMPSIKAMSNDGVNKITFPETFENSSLVKSFVLFSDFAVDLQLAISIVEGDSMFSIKSIQEIKKGDINKVLMERHGSVDDQQGRTKNKAMNKQLCKLSNGNAIKVSLRFNAPELGDLKDSRRLTPFTGTVHVNLIGVNTLLRKVDLVGFVGYTHLDFIMTNNKLQIGKIPTTLTLSNVGNMAGTWVMRHICKAPNEDFFFKIAPSNFEIQPGGSVDISMVYIGPDDVVTESKISFEEVKSGKRTSLDIVSGTEKPKIFPIKTNRSTLSWVRSGRKELSLKNSTDKKVQIRCSIIGDGFSLDMPGIDSTRGGAYCLNFGPLERRSLPIIFTPSTSLPHSATLHVVIDKNSEFTRKVRLYGCAASDCVRWFSQVTYGDTALVRAASRAPIKLELFNKSTAPAFICAQVHFNLQFRSLESTASVVGARRVIGGRAKHALVVNVEWARVEARVRAREAPATALATVTVLTGHEYTRRRILKVLKDRSDGELDTSPLPAHLAVLADVFVGEDPEFDLKIADFNETEASLAELLSGLQELTAQIDLPQDFTEDNTIIISDDTVLEHHTLYE</sequence>
<gene>
    <name evidence="1" type="ORF">K1T71_009705</name>
</gene>
<protein>
    <submittedName>
        <fullName evidence="1">Uncharacterized protein</fullName>
    </submittedName>
</protein>
<organism evidence="1 2">
    <name type="scientific">Dendrolimus kikuchii</name>
    <dbReference type="NCBI Taxonomy" id="765133"/>
    <lineage>
        <taxon>Eukaryota</taxon>
        <taxon>Metazoa</taxon>
        <taxon>Ecdysozoa</taxon>
        <taxon>Arthropoda</taxon>
        <taxon>Hexapoda</taxon>
        <taxon>Insecta</taxon>
        <taxon>Pterygota</taxon>
        <taxon>Neoptera</taxon>
        <taxon>Endopterygota</taxon>
        <taxon>Lepidoptera</taxon>
        <taxon>Glossata</taxon>
        <taxon>Ditrysia</taxon>
        <taxon>Bombycoidea</taxon>
        <taxon>Lasiocampidae</taxon>
        <taxon>Dendrolimus</taxon>
    </lineage>
</organism>
<dbReference type="Proteomes" id="UP000824533">
    <property type="component" value="Linkage Group LG17"/>
</dbReference>
<dbReference type="EMBL" id="CM034403">
    <property type="protein sequence ID" value="KAJ0174597.1"/>
    <property type="molecule type" value="Genomic_DNA"/>
</dbReference>
<accession>A0ACC1CTM9</accession>